<accession>A0A1N7GHU1</accession>
<keyword evidence="1" id="KW-0540">Nuclease</keyword>
<organism evidence="1 2">
    <name type="scientific">Natronorubrum thiooxidans</name>
    <dbReference type="NCBI Taxonomy" id="308853"/>
    <lineage>
        <taxon>Archaea</taxon>
        <taxon>Methanobacteriati</taxon>
        <taxon>Methanobacteriota</taxon>
        <taxon>Stenosarchaea group</taxon>
        <taxon>Halobacteria</taxon>
        <taxon>Halobacteriales</taxon>
        <taxon>Natrialbaceae</taxon>
        <taxon>Natronorubrum</taxon>
    </lineage>
</organism>
<dbReference type="Pfam" id="PF01986">
    <property type="entry name" value="DUF123"/>
    <property type="match status" value="1"/>
</dbReference>
<dbReference type="EMBL" id="FTNR01000012">
    <property type="protein sequence ID" value="SIS12151.1"/>
    <property type="molecule type" value="Genomic_DNA"/>
</dbReference>
<evidence type="ECO:0000313" key="2">
    <source>
        <dbReference type="Proteomes" id="UP000185936"/>
    </source>
</evidence>
<sequence length="138" mass="14535">MGGTYVLVIDVPRATTIDVGALGPREFTAGTYAYVGSAFGPGGFARVDRHRELAAGERETCHWHIDYLLGHSETTLESVIRFPDADRECELAASLPGDHVPDFGASDCGCEAHLLESPGEDAVCEAAVDAGGVVDEAE</sequence>
<gene>
    <name evidence="1" type="ORF">SAMN05421752_11284</name>
</gene>
<dbReference type="AlphaFoldDB" id="A0A1N7GHU1"/>
<protein>
    <submittedName>
        <fullName evidence="1">Uri superfamily endonuclease</fullName>
    </submittedName>
</protein>
<dbReference type="PANTHER" id="PTHR37460:SF1">
    <property type="entry name" value="ENDONUCLEASE III"/>
    <property type="match status" value="1"/>
</dbReference>
<name>A0A1N7GHU1_9EURY</name>
<proteinExistence type="predicted"/>
<dbReference type="RefSeq" id="WP_076610107.1">
    <property type="nucleotide sequence ID" value="NZ_FTNR01000012.1"/>
</dbReference>
<dbReference type="OrthoDB" id="17296at2157"/>
<evidence type="ECO:0000313" key="1">
    <source>
        <dbReference type="EMBL" id="SIS12151.1"/>
    </source>
</evidence>
<dbReference type="Proteomes" id="UP000185936">
    <property type="component" value="Unassembled WGS sequence"/>
</dbReference>
<dbReference type="CDD" id="cd10441">
    <property type="entry name" value="GIY-YIG_COG1833"/>
    <property type="match status" value="1"/>
</dbReference>
<dbReference type="InterPro" id="IPR002837">
    <property type="entry name" value="DUF123"/>
</dbReference>
<keyword evidence="1" id="KW-0378">Hydrolase</keyword>
<dbReference type="STRING" id="308853.SAMN05421752_11284"/>
<keyword evidence="2" id="KW-1185">Reference proteome</keyword>
<keyword evidence="1" id="KW-0255">Endonuclease</keyword>
<dbReference type="PANTHER" id="PTHR37460">
    <property type="entry name" value="ENDONUCLEASE III"/>
    <property type="match status" value="1"/>
</dbReference>
<dbReference type="GO" id="GO:0004519">
    <property type="term" value="F:endonuclease activity"/>
    <property type="evidence" value="ECO:0007669"/>
    <property type="project" value="UniProtKB-KW"/>
</dbReference>
<reference evidence="2" key="1">
    <citation type="submission" date="2017-01" db="EMBL/GenBank/DDBJ databases">
        <authorList>
            <person name="Varghese N."/>
            <person name="Submissions S."/>
        </authorList>
    </citation>
    <scope>NUCLEOTIDE SEQUENCE [LARGE SCALE GENOMIC DNA]</scope>
    <source>
        <strain evidence="2">type strain: HArc-</strain>
    </source>
</reference>